<accession>A0ABV5AAZ4</accession>
<protein>
    <submittedName>
        <fullName evidence="3">PilZ domain-containing protein</fullName>
    </submittedName>
</protein>
<dbReference type="Pfam" id="PF07238">
    <property type="entry name" value="PilZ"/>
    <property type="match status" value="1"/>
</dbReference>
<comment type="caution">
    <text evidence="3">The sequence shown here is derived from an EMBL/GenBank/DDBJ whole genome shotgun (WGS) entry which is preliminary data.</text>
</comment>
<dbReference type="InterPro" id="IPR009875">
    <property type="entry name" value="PilZ_domain"/>
</dbReference>
<name>A0ABV5AAZ4_9BACL</name>
<sequence>MSVRPSVGTPVRIKLGAQDSSFYKTRVADVDDKFLYIDVPVNPMSGRELEVRIDQGLLVEYAASGSEVYRYTAQMLGIAYIPTPAVRLSGPEGAKDLERVQRREFFRISIDTSVRLVREGDGLSYEAQSHDISGGGLAVKSGKAIDYQPGDIVKATLTLPYTGDTLNATCRIVRVETDGTSQERLVSMVFHDMKERERQQVVRYTFMRQRSLKR</sequence>
<dbReference type="RefSeq" id="WP_275476687.1">
    <property type="nucleotide sequence ID" value="NZ_CP162940.1"/>
</dbReference>
<evidence type="ECO:0000259" key="1">
    <source>
        <dbReference type="Pfam" id="PF07238"/>
    </source>
</evidence>
<organism evidence="3 4">
    <name type="scientific">Alicyclobacillus fastidiosus</name>
    <dbReference type="NCBI Taxonomy" id="392011"/>
    <lineage>
        <taxon>Bacteria</taxon>
        <taxon>Bacillati</taxon>
        <taxon>Bacillota</taxon>
        <taxon>Bacilli</taxon>
        <taxon>Bacillales</taxon>
        <taxon>Alicyclobacillaceae</taxon>
        <taxon>Alicyclobacillus</taxon>
    </lineage>
</organism>
<dbReference type="SUPFAM" id="SSF141371">
    <property type="entry name" value="PilZ domain-like"/>
    <property type="match status" value="1"/>
</dbReference>
<feature type="domain" description="PilZ" evidence="1">
    <location>
        <begin position="101"/>
        <end position="206"/>
    </location>
</feature>
<dbReference type="Gene3D" id="2.40.10.220">
    <property type="entry name" value="predicted glycosyltransferase like domains"/>
    <property type="match status" value="1"/>
</dbReference>
<evidence type="ECO:0000313" key="3">
    <source>
        <dbReference type="EMBL" id="MFB5189425.1"/>
    </source>
</evidence>
<dbReference type="InterPro" id="IPR009926">
    <property type="entry name" value="T3SS_YcgR_PilZN"/>
</dbReference>
<evidence type="ECO:0000259" key="2">
    <source>
        <dbReference type="Pfam" id="PF12945"/>
    </source>
</evidence>
<dbReference type="EMBL" id="JBDXSU010000002">
    <property type="protein sequence ID" value="MFB5189425.1"/>
    <property type="molecule type" value="Genomic_DNA"/>
</dbReference>
<dbReference type="Pfam" id="PF12945">
    <property type="entry name" value="PilZNR"/>
    <property type="match status" value="1"/>
</dbReference>
<keyword evidence="4" id="KW-1185">Reference proteome</keyword>
<reference evidence="3 4" key="1">
    <citation type="journal article" date="2024" name="Int. J. Mol. Sci.">
        <title>Exploration of Alicyclobacillus spp. Genome in Search of Antibiotic Resistance.</title>
        <authorList>
            <person name="Bucka-Kolendo J."/>
            <person name="Kiousi D.E."/>
            <person name="Dekowska A."/>
            <person name="Mikolajczuk-Szczyrba A."/>
            <person name="Karadedos D.M."/>
            <person name="Michael P."/>
            <person name="Galanis A."/>
            <person name="Sokolowska B."/>
        </authorList>
    </citation>
    <scope>NUCLEOTIDE SEQUENCE [LARGE SCALE GENOMIC DNA]</scope>
    <source>
        <strain evidence="3 4">KKP 3000</strain>
    </source>
</reference>
<evidence type="ECO:0000313" key="4">
    <source>
        <dbReference type="Proteomes" id="UP001579974"/>
    </source>
</evidence>
<proteinExistence type="predicted"/>
<dbReference type="Proteomes" id="UP001579974">
    <property type="component" value="Unassembled WGS sequence"/>
</dbReference>
<gene>
    <name evidence="3" type="ORF">KKP3000_002433</name>
</gene>
<feature type="domain" description="Type III secretion system flagellar brake protein YcgR PilZN" evidence="2">
    <location>
        <begin position="7"/>
        <end position="91"/>
    </location>
</feature>